<dbReference type="OrthoDB" id="597270at2"/>
<dbReference type="AlphaFoldDB" id="A0A2U0I5S3"/>
<dbReference type="CDD" id="cd00761">
    <property type="entry name" value="Glyco_tranf_GTA_type"/>
    <property type="match status" value="1"/>
</dbReference>
<feature type="domain" description="Glycosyltransferase 2-like" evidence="1">
    <location>
        <begin position="9"/>
        <end position="138"/>
    </location>
</feature>
<dbReference type="SUPFAM" id="SSF53448">
    <property type="entry name" value="Nucleotide-diphospho-sugar transferases"/>
    <property type="match status" value="1"/>
</dbReference>
<proteinExistence type="predicted"/>
<dbReference type="Gene3D" id="3.90.550.10">
    <property type="entry name" value="Spore Coat Polysaccharide Biosynthesis Protein SpsA, Chain A"/>
    <property type="match status" value="1"/>
</dbReference>
<comment type="caution">
    <text evidence="2">The sequence shown here is derived from an EMBL/GenBank/DDBJ whole genome shotgun (WGS) entry which is preliminary data.</text>
</comment>
<organism evidence="2 3">
    <name type="scientific">Marixanthomonas spongiae</name>
    <dbReference type="NCBI Taxonomy" id="2174845"/>
    <lineage>
        <taxon>Bacteria</taxon>
        <taxon>Pseudomonadati</taxon>
        <taxon>Bacteroidota</taxon>
        <taxon>Flavobacteriia</taxon>
        <taxon>Flavobacteriales</taxon>
        <taxon>Flavobacteriaceae</taxon>
        <taxon>Marixanthomonas</taxon>
    </lineage>
</organism>
<evidence type="ECO:0000313" key="3">
    <source>
        <dbReference type="Proteomes" id="UP000245962"/>
    </source>
</evidence>
<sequence>MSTENPLVSIIIPTYNRAHLIGETLDSVLAQTYQNWECIVVDDGSTDDTDTLMAEYMAKDSRFRYYHRPKDRLPGGNAARNYGFEQSRGEYIQWFDSDDLMYSYFLKFKIDNLNNNDIILTSGEVMNQTLETRELRFQFKEPFSLFNEMVTYNSEILTPCVLFKKTFLENKVLFNETIARGQESEFFARLFFHNPNINFIILKKVLFQYRINSTSKSNKDENAYLTSRLIFFIDNFERSFILKDEKLIIRFYKKIISTLFDFIKNSMKSEFNIFYIKFRDLIAEYNFRVKNLYLLPVLSKLNFHSEKIRKYFLNQY</sequence>
<reference evidence="2 3" key="1">
    <citation type="submission" date="2018-04" db="EMBL/GenBank/DDBJ databases">
        <title>Marixanthomonas spongiae HN-E44 sp. nov., isolated from a marine sponge.</title>
        <authorList>
            <person name="Luo L."/>
            <person name="Zhuang L."/>
        </authorList>
    </citation>
    <scope>NUCLEOTIDE SEQUENCE [LARGE SCALE GENOMIC DNA]</scope>
    <source>
        <strain evidence="2 3">HN-E44</strain>
    </source>
</reference>
<dbReference type="InterPro" id="IPR001173">
    <property type="entry name" value="Glyco_trans_2-like"/>
</dbReference>
<dbReference type="Proteomes" id="UP000245962">
    <property type="component" value="Unassembled WGS sequence"/>
</dbReference>
<dbReference type="PANTHER" id="PTHR22916">
    <property type="entry name" value="GLYCOSYLTRANSFERASE"/>
    <property type="match status" value="1"/>
</dbReference>
<name>A0A2U0I5S3_9FLAO</name>
<dbReference type="Pfam" id="PF00535">
    <property type="entry name" value="Glycos_transf_2"/>
    <property type="match status" value="1"/>
</dbReference>
<keyword evidence="3" id="KW-1185">Reference proteome</keyword>
<dbReference type="GO" id="GO:0016758">
    <property type="term" value="F:hexosyltransferase activity"/>
    <property type="evidence" value="ECO:0007669"/>
    <property type="project" value="UniProtKB-ARBA"/>
</dbReference>
<accession>A0A2U0I5S3</accession>
<evidence type="ECO:0000313" key="2">
    <source>
        <dbReference type="EMBL" id="PVW16455.1"/>
    </source>
</evidence>
<dbReference type="EMBL" id="QEHR01000002">
    <property type="protein sequence ID" value="PVW16455.1"/>
    <property type="molecule type" value="Genomic_DNA"/>
</dbReference>
<dbReference type="PANTHER" id="PTHR22916:SF3">
    <property type="entry name" value="UDP-GLCNAC:BETAGAL BETA-1,3-N-ACETYLGLUCOSAMINYLTRANSFERASE-LIKE PROTEIN 1"/>
    <property type="match status" value="1"/>
</dbReference>
<gene>
    <name evidence="2" type="ORF">DDV96_04145</name>
</gene>
<dbReference type="InterPro" id="IPR029044">
    <property type="entry name" value="Nucleotide-diphossugar_trans"/>
</dbReference>
<evidence type="ECO:0000259" key="1">
    <source>
        <dbReference type="Pfam" id="PF00535"/>
    </source>
</evidence>
<protein>
    <recommendedName>
        <fullName evidence="1">Glycosyltransferase 2-like domain-containing protein</fullName>
    </recommendedName>
</protein>
<dbReference type="RefSeq" id="WP_116693469.1">
    <property type="nucleotide sequence ID" value="NZ_QEHR01000002.1"/>
</dbReference>